<dbReference type="Pfam" id="PF00578">
    <property type="entry name" value="AhpC-TSA"/>
    <property type="match status" value="1"/>
</dbReference>
<dbReference type="InterPro" id="IPR013766">
    <property type="entry name" value="Thioredoxin_domain"/>
</dbReference>
<feature type="domain" description="Thioredoxin" evidence="7">
    <location>
        <begin position="18"/>
        <end position="146"/>
    </location>
</feature>
<dbReference type="AlphaFoldDB" id="A0A655IYP8"/>
<evidence type="ECO:0000256" key="2">
    <source>
        <dbReference type="ARBA" id="ARBA00022862"/>
    </source>
</evidence>
<keyword evidence="3 6" id="KW-0560">Oxidoreductase</keyword>
<keyword evidence="2 6" id="KW-0049">Antioxidant</keyword>
<dbReference type="InterPro" id="IPR036249">
    <property type="entry name" value="Thioredoxin-like_sf"/>
</dbReference>
<dbReference type="NCBIfam" id="NF001808">
    <property type="entry name" value="PRK00522.1"/>
    <property type="match status" value="2"/>
</dbReference>
<sequence length="258" mass="26652">MAQITLRGNAINTVGELPAVGSPAPAFTLTGGDLGVISSDQFRGKSVLLNIFPSVDTPVCATSVRTFDERAAASGATVLCVSKDLPFAQKRFCGAEGTENVMPASAFRDSFGEDYGVTAFTLTGGDLGVISSDQFRGKSVLLNIFPSVDTPVCATSVRTFDERAAASGATVLCVSKDLPFAQKRFCGAEGTENVMPASAFRDSFGEDYGVTIADGPMAGLLARAIVVIGADGNVAYTELVPEIAQEPNYEAALAALGA</sequence>
<dbReference type="PROSITE" id="PS01265">
    <property type="entry name" value="TPX"/>
    <property type="match status" value="2"/>
</dbReference>
<reference evidence="8 9" key="1">
    <citation type="submission" date="2015-03" db="EMBL/GenBank/DDBJ databases">
        <authorList>
            <consortium name="Pathogen Informatics"/>
        </authorList>
    </citation>
    <scope>NUCLEOTIDE SEQUENCE [LARGE SCALE GENOMIC DNA]</scope>
    <source>
        <strain evidence="8 9">G09801536</strain>
    </source>
</reference>
<gene>
    <name evidence="6 8" type="primary">tpx</name>
    <name evidence="8" type="ORF">ERS007679_03492</name>
</gene>
<dbReference type="PANTHER" id="PTHR43110">
    <property type="entry name" value="THIOL PEROXIDASE"/>
    <property type="match status" value="1"/>
</dbReference>
<evidence type="ECO:0000256" key="5">
    <source>
        <dbReference type="ARBA" id="ARBA00023284"/>
    </source>
</evidence>
<evidence type="ECO:0000256" key="4">
    <source>
        <dbReference type="ARBA" id="ARBA00023157"/>
    </source>
</evidence>
<dbReference type="PROSITE" id="PS51352">
    <property type="entry name" value="THIOREDOXIN_2"/>
    <property type="match status" value="1"/>
</dbReference>
<protein>
    <recommendedName>
        <fullName evidence="6">Thiol peroxidase</fullName>
        <shortName evidence="6">Tpx</shortName>
        <ecNumber evidence="6">1.11.1.24</ecNumber>
    </recommendedName>
    <alternativeName>
        <fullName evidence="6">Peroxiredoxin tpx</fullName>
        <shortName evidence="6">Prx</shortName>
    </alternativeName>
    <alternativeName>
        <fullName evidence="6">Thioredoxin peroxidase</fullName>
    </alternativeName>
    <alternativeName>
        <fullName evidence="6">Thioredoxin-dependent peroxiredoxin</fullName>
    </alternativeName>
</protein>
<dbReference type="InterPro" id="IPR018219">
    <property type="entry name" value="Tpx_CS"/>
</dbReference>
<comment type="similarity">
    <text evidence="6">Belongs to the peroxiredoxin family. Tpx subfamily.</text>
</comment>
<dbReference type="Gene3D" id="3.40.30.10">
    <property type="entry name" value="Glutaredoxin"/>
    <property type="match status" value="2"/>
</dbReference>
<dbReference type="SUPFAM" id="SSF52833">
    <property type="entry name" value="Thioredoxin-like"/>
    <property type="match status" value="2"/>
</dbReference>
<comment type="catalytic activity">
    <reaction evidence="6">
        <text>a hydroperoxide + [thioredoxin]-dithiol = an alcohol + [thioredoxin]-disulfide + H2O</text>
        <dbReference type="Rhea" id="RHEA:62620"/>
        <dbReference type="Rhea" id="RHEA-COMP:10698"/>
        <dbReference type="Rhea" id="RHEA-COMP:10700"/>
        <dbReference type="ChEBI" id="CHEBI:15377"/>
        <dbReference type="ChEBI" id="CHEBI:29950"/>
        <dbReference type="ChEBI" id="CHEBI:30879"/>
        <dbReference type="ChEBI" id="CHEBI:35924"/>
        <dbReference type="ChEBI" id="CHEBI:50058"/>
        <dbReference type="EC" id="1.11.1.24"/>
    </reaction>
</comment>
<name>A0A655IYP8_MYCTX</name>
<dbReference type="CDD" id="cd03014">
    <property type="entry name" value="PRX_Atyp2cys"/>
    <property type="match status" value="1"/>
</dbReference>
<dbReference type="Pfam" id="PF08534">
    <property type="entry name" value="Redoxin"/>
    <property type="match status" value="1"/>
</dbReference>
<dbReference type="InterPro" id="IPR000866">
    <property type="entry name" value="AhpC/TSA"/>
</dbReference>
<evidence type="ECO:0000256" key="3">
    <source>
        <dbReference type="ARBA" id="ARBA00023002"/>
    </source>
</evidence>
<evidence type="ECO:0000256" key="1">
    <source>
        <dbReference type="ARBA" id="ARBA00022559"/>
    </source>
</evidence>
<comment type="caution">
    <text evidence="6">Lacks conserved residue(s) required for the propagation of feature annotation.</text>
</comment>
<accession>A0A655IYP8</accession>
<evidence type="ECO:0000256" key="6">
    <source>
        <dbReference type="HAMAP-Rule" id="MF_00269"/>
    </source>
</evidence>
<comment type="subunit">
    <text evidence="6">Homodimer.</text>
</comment>
<evidence type="ECO:0000259" key="7">
    <source>
        <dbReference type="PROSITE" id="PS51352"/>
    </source>
</evidence>
<dbReference type="PANTHER" id="PTHR43110:SF1">
    <property type="entry name" value="THIOL PEROXIDASE"/>
    <property type="match status" value="1"/>
</dbReference>
<keyword evidence="5 6" id="KW-0676">Redox-active center</keyword>
<dbReference type="Proteomes" id="UP000045842">
    <property type="component" value="Unassembled WGS sequence"/>
</dbReference>
<keyword evidence="4" id="KW-1015">Disulfide bond</keyword>
<dbReference type="GO" id="GO:0008379">
    <property type="term" value="F:thioredoxin peroxidase activity"/>
    <property type="evidence" value="ECO:0007669"/>
    <property type="project" value="UniProtKB-UniRule"/>
</dbReference>
<dbReference type="EC" id="1.11.1.24" evidence="6"/>
<dbReference type="InterPro" id="IPR002065">
    <property type="entry name" value="TPX"/>
</dbReference>
<dbReference type="EMBL" id="CSAD01000646">
    <property type="protein sequence ID" value="COW25965.1"/>
    <property type="molecule type" value="Genomic_DNA"/>
</dbReference>
<evidence type="ECO:0000313" key="9">
    <source>
        <dbReference type="Proteomes" id="UP000045842"/>
    </source>
</evidence>
<organism evidence="8 9">
    <name type="scientific">Mycobacterium tuberculosis</name>
    <dbReference type="NCBI Taxonomy" id="1773"/>
    <lineage>
        <taxon>Bacteria</taxon>
        <taxon>Bacillati</taxon>
        <taxon>Actinomycetota</taxon>
        <taxon>Actinomycetes</taxon>
        <taxon>Mycobacteriales</taxon>
        <taxon>Mycobacteriaceae</taxon>
        <taxon>Mycobacterium</taxon>
        <taxon>Mycobacterium tuberculosis complex</taxon>
    </lineage>
</organism>
<keyword evidence="1 6" id="KW-0575">Peroxidase</keyword>
<feature type="active site" description="Cysteine sulfenic acid (-SOH) intermediate" evidence="6">
    <location>
        <position position="60"/>
    </location>
</feature>
<dbReference type="InterPro" id="IPR050455">
    <property type="entry name" value="Tpx_Peroxidase_subfamily"/>
</dbReference>
<evidence type="ECO:0000313" key="8">
    <source>
        <dbReference type="EMBL" id="COW25965.1"/>
    </source>
</evidence>
<dbReference type="HAMAP" id="MF_00269">
    <property type="entry name" value="Tpx"/>
    <property type="match status" value="1"/>
</dbReference>
<comment type="function">
    <text evidence="6">Thiol-specific peroxidase that catalyzes the reduction of hydrogen peroxide and organic hydroperoxides to water and alcohols, respectively. Plays a role in cell protection against oxidative stress by detoxifying peroxides.</text>
</comment>
<proteinExistence type="inferred from homology"/>
<dbReference type="InterPro" id="IPR013740">
    <property type="entry name" value="Redoxin"/>
</dbReference>